<organism evidence="3 4">
    <name type="scientific">Candidatus Woesebacteria bacterium CG22_combo_CG10-13_8_21_14_all_45_10</name>
    <dbReference type="NCBI Taxonomy" id="1975060"/>
    <lineage>
        <taxon>Bacteria</taxon>
        <taxon>Candidatus Woeseibacteriota</taxon>
    </lineage>
</organism>
<dbReference type="AlphaFoldDB" id="A0A2H0BJY3"/>
<feature type="domain" description="SCP" evidence="2">
    <location>
        <begin position="67"/>
        <end position="183"/>
    </location>
</feature>
<sequence>MNLLWWVRHLFVPRHSNNHRAKILHPSTLSVVVAFFLIYQFAINFYLLVAPAVLGFASNITPEQVIALTNQKRAEQGLSPLTINGKLNEAAQRKAGDMFAFNYWAHNSPSGRNPWAFFQEVDYKYTYAGENLARDFMNSEGVVEAWMNSPTHRDNILNSNYKETGLAVVNGTLNGVETTLVVQLFGTPTPAPIAQRPQITSEASIVEEKTPLALPVALAQARGETTAPPLLSPFWLTKTIAIFLLGIILGALVLDIILVYQRRIIRLSGRN</sequence>
<reference evidence="3 4" key="1">
    <citation type="submission" date="2017-09" db="EMBL/GenBank/DDBJ databases">
        <title>Depth-based differentiation of microbial function through sediment-hosted aquifers and enrichment of novel symbionts in the deep terrestrial subsurface.</title>
        <authorList>
            <person name="Probst A.J."/>
            <person name="Ladd B."/>
            <person name="Jarett J.K."/>
            <person name="Geller-Mcgrath D.E."/>
            <person name="Sieber C.M."/>
            <person name="Emerson J.B."/>
            <person name="Anantharaman K."/>
            <person name="Thomas B.C."/>
            <person name="Malmstrom R."/>
            <person name="Stieglmeier M."/>
            <person name="Klingl A."/>
            <person name="Woyke T."/>
            <person name="Ryan C.M."/>
            <person name="Banfield J.F."/>
        </authorList>
    </citation>
    <scope>NUCLEOTIDE SEQUENCE [LARGE SCALE GENOMIC DNA]</scope>
    <source>
        <strain evidence="3">CG22_combo_CG10-13_8_21_14_all_45_10</strain>
    </source>
</reference>
<dbReference type="Pfam" id="PF00188">
    <property type="entry name" value="CAP"/>
    <property type="match status" value="1"/>
</dbReference>
<dbReference type="PANTHER" id="PTHR31157:SF1">
    <property type="entry name" value="SCP DOMAIN-CONTAINING PROTEIN"/>
    <property type="match status" value="1"/>
</dbReference>
<dbReference type="CDD" id="cd05379">
    <property type="entry name" value="CAP_bacterial"/>
    <property type="match status" value="1"/>
</dbReference>
<dbReference type="EMBL" id="PCSV01000006">
    <property type="protein sequence ID" value="PIP57318.1"/>
    <property type="molecule type" value="Genomic_DNA"/>
</dbReference>
<feature type="transmembrane region" description="Helical" evidence="1">
    <location>
        <begin position="240"/>
        <end position="260"/>
    </location>
</feature>
<evidence type="ECO:0000259" key="2">
    <source>
        <dbReference type="Pfam" id="PF00188"/>
    </source>
</evidence>
<keyword evidence="1" id="KW-1133">Transmembrane helix</keyword>
<proteinExistence type="predicted"/>
<gene>
    <name evidence="3" type="ORF">COX04_00165</name>
</gene>
<keyword evidence="1" id="KW-0812">Transmembrane</keyword>
<dbReference type="PANTHER" id="PTHR31157">
    <property type="entry name" value="SCP DOMAIN-CONTAINING PROTEIN"/>
    <property type="match status" value="1"/>
</dbReference>
<comment type="caution">
    <text evidence="3">The sequence shown here is derived from an EMBL/GenBank/DDBJ whole genome shotgun (WGS) entry which is preliminary data.</text>
</comment>
<name>A0A2H0BJY3_9BACT</name>
<dbReference type="SUPFAM" id="SSF55797">
    <property type="entry name" value="PR-1-like"/>
    <property type="match status" value="1"/>
</dbReference>
<feature type="transmembrane region" description="Helical" evidence="1">
    <location>
        <begin position="29"/>
        <end position="49"/>
    </location>
</feature>
<evidence type="ECO:0000313" key="3">
    <source>
        <dbReference type="EMBL" id="PIP57318.1"/>
    </source>
</evidence>
<evidence type="ECO:0000256" key="1">
    <source>
        <dbReference type="SAM" id="Phobius"/>
    </source>
</evidence>
<dbReference type="InterPro" id="IPR014044">
    <property type="entry name" value="CAP_dom"/>
</dbReference>
<evidence type="ECO:0000313" key="4">
    <source>
        <dbReference type="Proteomes" id="UP000230759"/>
    </source>
</evidence>
<feature type="non-terminal residue" evidence="3">
    <location>
        <position position="271"/>
    </location>
</feature>
<accession>A0A2H0BJY3</accession>
<dbReference type="Proteomes" id="UP000230759">
    <property type="component" value="Unassembled WGS sequence"/>
</dbReference>
<dbReference type="Gene3D" id="3.40.33.10">
    <property type="entry name" value="CAP"/>
    <property type="match status" value="1"/>
</dbReference>
<keyword evidence="1" id="KW-0472">Membrane</keyword>
<protein>
    <recommendedName>
        <fullName evidence="2">SCP domain-containing protein</fullName>
    </recommendedName>
</protein>
<dbReference type="InterPro" id="IPR035940">
    <property type="entry name" value="CAP_sf"/>
</dbReference>